<comment type="caution">
    <text evidence="9">The sequence shown here is derived from an EMBL/GenBank/DDBJ whole genome shotgun (WGS) entry which is preliminary data.</text>
</comment>
<evidence type="ECO:0000313" key="10">
    <source>
        <dbReference type="Proteomes" id="UP000035996"/>
    </source>
</evidence>
<dbReference type="OrthoDB" id="478565at2"/>
<name>A0A0J6CI40_9BACL</name>
<dbReference type="STRING" id="157733.AB986_20810"/>
<dbReference type="CDD" id="cd17477">
    <property type="entry name" value="MFS_YcaD_like"/>
    <property type="match status" value="1"/>
</dbReference>
<keyword evidence="2" id="KW-0813">Transport</keyword>
<feature type="transmembrane region" description="Helical" evidence="7">
    <location>
        <begin position="329"/>
        <end position="351"/>
    </location>
</feature>
<feature type="transmembrane region" description="Helical" evidence="7">
    <location>
        <begin position="45"/>
        <end position="62"/>
    </location>
</feature>
<reference evidence="9" key="1">
    <citation type="submission" date="2015-06" db="EMBL/GenBank/DDBJ databases">
        <authorList>
            <person name="Liu B."/>
            <person name="Wang J."/>
            <person name="Zhu Y."/>
            <person name="Liu G."/>
            <person name="Chen Q."/>
            <person name="Zheng C."/>
            <person name="Che J."/>
            <person name="Ge C."/>
            <person name="Shi H."/>
            <person name="Pan Z."/>
            <person name="Liu X."/>
        </authorList>
    </citation>
    <scope>NUCLEOTIDE SEQUENCE [LARGE SCALE GENOMIC DNA]</scope>
    <source>
        <strain evidence="9">DSM 16346</strain>
    </source>
</reference>
<dbReference type="PROSITE" id="PS00216">
    <property type="entry name" value="SUGAR_TRANSPORT_1"/>
    <property type="match status" value="1"/>
</dbReference>
<dbReference type="Gene3D" id="1.20.1250.20">
    <property type="entry name" value="MFS general substrate transporter like domains"/>
    <property type="match status" value="2"/>
</dbReference>
<evidence type="ECO:0000313" key="9">
    <source>
        <dbReference type="EMBL" id="KMM35891.1"/>
    </source>
</evidence>
<dbReference type="GO" id="GO:0022857">
    <property type="term" value="F:transmembrane transporter activity"/>
    <property type="evidence" value="ECO:0007669"/>
    <property type="project" value="InterPro"/>
</dbReference>
<evidence type="ECO:0000256" key="7">
    <source>
        <dbReference type="SAM" id="Phobius"/>
    </source>
</evidence>
<keyword evidence="4 7" id="KW-0812">Transmembrane</keyword>
<dbReference type="SUPFAM" id="SSF103473">
    <property type="entry name" value="MFS general substrate transporter"/>
    <property type="match status" value="1"/>
</dbReference>
<evidence type="ECO:0000256" key="2">
    <source>
        <dbReference type="ARBA" id="ARBA00022448"/>
    </source>
</evidence>
<dbReference type="InterPro" id="IPR036259">
    <property type="entry name" value="MFS_trans_sf"/>
</dbReference>
<evidence type="ECO:0000259" key="8">
    <source>
        <dbReference type="PROSITE" id="PS50850"/>
    </source>
</evidence>
<dbReference type="RefSeq" id="WP_048313591.1">
    <property type="nucleotide sequence ID" value="NZ_CP119526.1"/>
</dbReference>
<gene>
    <name evidence="9" type="ORF">AB986_20810</name>
</gene>
<protein>
    <submittedName>
        <fullName evidence="9">MFS transporter</fullName>
    </submittedName>
</protein>
<dbReference type="PATRIC" id="fig|157733.3.peg.1971"/>
<evidence type="ECO:0000256" key="6">
    <source>
        <dbReference type="ARBA" id="ARBA00023136"/>
    </source>
</evidence>
<organism evidence="9 10">
    <name type="scientific">Guptibacillus hwajinpoensis</name>
    <dbReference type="NCBI Taxonomy" id="208199"/>
    <lineage>
        <taxon>Bacteria</taxon>
        <taxon>Bacillati</taxon>
        <taxon>Bacillota</taxon>
        <taxon>Bacilli</taxon>
        <taxon>Bacillales</taxon>
        <taxon>Guptibacillaceae</taxon>
        <taxon>Guptibacillus</taxon>
    </lineage>
</organism>
<dbReference type="PANTHER" id="PTHR23521">
    <property type="entry name" value="TRANSPORTER MFS SUPERFAMILY"/>
    <property type="match status" value="1"/>
</dbReference>
<keyword evidence="5 7" id="KW-1133">Transmembrane helix</keyword>
<evidence type="ECO:0000256" key="3">
    <source>
        <dbReference type="ARBA" id="ARBA00022475"/>
    </source>
</evidence>
<comment type="subcellular location">
    <subcellularLocation>
        <location evidence="1">Cell membrane</location>
        <topology evidence="1">Multi-pass membrane protein</topology>
    </subcellularLocation>
</comment>
<feature type="transmembrane region" description="Helical" evidence="7">
    <location>
        <begin position="133"/>
        <end position="153"/>
    </location>
</feature>
<sequence length="390" mass="42444">MSGSNRYRFFILISIVFISGYSQGMLLPLLSILLEEAGVSSSMNGLNASALYIGILFASPFIEKPVRKFGYKPAISVGLLLVAISVILIPIWQAFWFWFILRVIVGIGDNLLHFATQLWITTTTSKEKRGRNIAIYGSAFGLGFAAGPLSTILVQISLYLPFVIASGIALITWFMLIKISNEFPDPLTSGSDRVLSKYSHVLKIGWVALLPSFGYGFLEASLHGNFPVYALRAGLDVKAVSILLPAFVVGSLLFQMPLGIWSDKFGRKNVLLISMLIGWVCFSGAIFTTSVTTLFILFFLAGMMVGSLFSLSITYLADLLPNSLLPTGNILAGIFFGIGSILGPYLGGLFIDWFTEGSIFFAISGMLLLLFVATAIHRSPEESPNYSTSS</sequence>
<dbReference type="InterPro" id="IPR020846">
    <property type="entry name" value="MFS_dom"/>
</dbReference>
<feature type="transmembrane region" description="Helical" evidence="7">
    <location>
        <begin position="294"/>
        <end position="317"/>
    </location>
</feature>
<dbReference type="Pfam" id="PF07690">
    <property type="entry name" value="MFS_1"/>
    <property type="match status" value="1"/>
</dbReference>
<feature type="transmembrane region" description="Helical" evidence="7">
    <location>
        <begin position="74"/>
        <end position="93"/>
    </location>
</feature>
<feature type="transmembrane region" description="Helical" evidence="7">
    <location>
        <begin position="9"/>
        <end position="33"/>
    </location>
</feature>
<dbReference type="InterPro" id="IPR011701">
    <property type="entry name" value="MFS"/>
</dbReference>
<dbReference type="PANTHER" id="PTHR23521:SF2">
    <property type="entry name" value="TRANSPORTER MFS SUPERFAMILY"/>
    <property type="match status" value="1"/>
</dbReference>
<accession>A0A0J6CI40</accession>
<dbReference type="Proteomes" id="UP000035996">
    <property type="component" value="Unassembled WGS sequence"/>
</dbReference>
<dbReference type="EMBL" id="LELK01000015">
    <property type="protein sequence ID" value="KMM35891.1"/>
    <property type="molecule type" value="Genomic_DNA"/>
</dbReference>
<feature type="transmembrane region" description="Helical" evidence="7">
    <location>
        <begin position="238"/>
        <end position="258"/>
    </location>
</feature>
<proteinExistence type="predicted"/>
<feature type="transmembrane region" description="Helical" evidence="7">
    <location>
        <begin position="200"/>
        <end position="218"/>
    </location>
</feature>
<feature type="transmembrane region" description="Helical" evidence="7">
    <location>
        <begin position="270"/>
        <end position="288"/>
    </location>
</feature>
<dbReference type="PROSITE" id="PS50850">
    <property type="entry name" value="MFS"/>
    <property type="match status" value="1"/>
</dbReference>
<evidence type="ECO:0000256" key="4">
    <source>
        <dbReference type="ARBA" id="ARBA00022692"/>
    </source>
</evidence>
<feature type="domain" description="Major facilitator superfamily (MFS) profile" evidence="8">
    <location>
        <begin position="8"/>
        <end position="382"/>
    </location>
</feature>
<keyword evidence="10" id="KW-1185">Reference proteome</keyword>
<dbReference type="GO" id="GO:0005886">
    <property type="term" value="C:plasma membrane"/>
    <property type="evidence" value="ECO:0007669"/>
    <property type="project" value="UniProtKB-SubCell"/>
</dbReference>
<feature type="transmembrane region" description="Helical" evidence="7">
    <location>
        <begin position="99"/>
        <end position="121"/>
    </location>
</feature>
<feature type="transmembrane region" description="Helical" evidence="7">
    <location>
        <begin position="159"/>
        <end position="179"/>
    </location>
</feature>
<dbReference type="AlphaFoldDB" id="A0A0J6CI40"/>
<keyword evidence="3" id="KW-1003">Cell membrane</keyword>
<evidence type="ECO:0000256" key="1">
    <source>
        <dbReference type="ARBA" id="ARBA00004651"/>
    </source>
</evidence>
<evidence type="ECO:0000256" key="5">
    <source>
        <dbReference type="ARBA" id="ARBA00022989"/>
    </source>
</evidence>
<dbReference type="InterPro" id="IPR047200">
    <property type="entry name" value="MFS_YcaD-like"/>
</dbReference>
<dbReference type="InterPro" id="IPR005829">
    <property type="entry name" value="Sugar_transporter_CS"/>
</dbReference>
<feature type="transmembrane region" description="Helical" evidence="7">
    <location>
        <begin position="357"/>
        <end position="376"/>
    </location>
</feature>
<keyword evidence="6 7" id="KW-0472">Membrane</keyword>